<evidence type="ECO:0000259" key="1">
    <source>
        <dbReference type="PROSITE" id="PS50883"/>
    </source>
</evidence>
<dbReference type="SUPFAM" id="SSF55073">
    <property type="entry name" value="Nucleotide cyclase"/>
    <property type="match status" value="1"/>
</dbReference>
<evidence type="ECO:0000259" key="2">
    <source>
        <dbReference type="PROSITE" id="PS50887"/>
    </source>
</evidence>
<dbReference type="PANTHER" id="PTHR33121">
    <property type="entry name" value="CYCLIC DI-GMP PHOSPHODIESTERASE PDEF"/>
    <property type="match status" value="1"/>
</dbReference>
<dbReference type="PROSITE" id="PS50887">
    <property type="entry name" value="GGDEF"/>
    <property type="match status" value="1"/>
</dbReference>
<dbReference type="PROSITE" id="PS50883">
    <property type="entry name" value="EAL"/>
    <property type="match status" value="1"/>
</dbReference>
<dbReference type="SUPFAM" id="SSF55781">
    <property type="entry name" value="GAF domain-like"/>
    <property type="match status" value="1"/>
</dbReference>
<evidence type="ECO:0000313" key="4">
    <source>
        <dbReference type="Proteomes" id="UP000194474"/>
    </source>
</evidence>
<accession>A0A1Y6E870</accession>
<dbReference type="InterPro" id="IPR029787">
    <property type="entry name" value="Nucleotide_cyclase"/>
</dbReference>
<dbReference type="InterPro" id="IPR043128">
    <property type="entry name" value="Rev_trsase/Diguanyl_cyclase"/>
</dbReference>
<keyword evidence="4" id="KW-1185">Reference proteome</keyword>
<sequence>MLAGDTEILLRVQTEVLEAVARGRELSEVGAILCSRVEAVASGVLCSILLVDEQGQLHPLAAPGLPNEFSTAIEGQSIGPKAGSCGTAAWRNAPVMVTDIANDPLWEDYAQLALPLGLRACWSSPIADAHGRVVATFAFYYGANRGPTDFERQVVEMCLRLLALAIEHERVHARNHHLAYYDALTDLPNRAQFNARLAEHVLEGKPFGLLLLDIDHLKLVNDSIGHAAGDALIRTIALRLASCRPDIMPCRLGGDEMAMLVRGCQDHAGLEQVAQRVLAAVSGMVTMGDQSIDAHVTLGGAVFHVDAEDADTLCQNADFALYQAKQTHRGGYVGFRPDLRTAIVERIATVRQLDQAMSEDRIIVHYQPIVRLDSAEIIGLEALARMIMPDGSVVSAGAFHAGLDDPRIAYQLTGKVLEQVARDVRYWLDQGIPFQHVGVNVTTGDFARGDLAQRIGTLFAAEKVPLRHIVLEVNESVFMGGSDQSVPHAVEALRAQGILVALDDFGTGFASLTHLLSFPVDVIKIDRSFVEKLGGDQPSEVVVRAILEIAQRLDMRVVAEGIETSGQVAVLRQFGCQMGQGYLFSRPVPATDVTRLLRLFGQKNPVPRRSRATG</sequence>
<dbReference type="EMBL" id="FXWK01000001">
    <property type="protein sequence ID" value="SMQ58827.1"/>
    <property type="molecule type" value="Genomic_DNA"/>
</dbReference>
<gene>
    <name evidence="3" type="ORF">SAMN06295905_0140</name>
</gene>
<dbReference type="Pfam" id="PF00563">
    <property type="entry name" value="EAL"/>
    <property type="match status" value="1"/>
</dbReference>
<dbReference type="OrthoDB" id="9814202at2"/>
<feature type="domain" description="GGDEF" evidence="2">
    <location>
        <begin position="205"/>
        <end position="337"/>
    </location>
</feature>
<dbReference type="RefSeq" id="WP_086468639.1">
    <property type="nucleotide sequence ID" value="NZ_FXWK01000001.1"/>
</dbReference>
<dbReference type="InterPro" id="IPR029016">
    <property type="entry name" value="GAF-like_dom_sf"/>
</dbReference>
<dbReference type="InterPro" id="IPR000160">
    <property type="entry name" value="GGDEF_dom"/>
</dbReference>
<dbReference type="Gene3D" id="3.30.70.270">
    <property type="match status" value="1"/>
</dbReference>
<dbReference type="Pfam" id="PF00990">
    <property type="entry name" value="GGDEF"/>
    <property type="match status" value="1"/>
</dbReference>
<dbReference type="PANTHER" id="PTHR33121:SF70">
    <property type="entry name" value="SIGNALING PROTEIN YKOW"/>
    <property type="match status" value="1"/>
</dbReference>
<dbReference type="InterPro" id="IPR050706">
    <property type="entry name" value="Cyclic-di-GMP_PDE-like"/>
</dbReference>
<dbReference type="SMART" id="SM00065">
    <property type="entry name" value="GAF"/>
    <property type="match status" value="1"/>
</dbReference>
<dbReference type="Gene3D" id="3.30.450.40">
    <property type="match status" value="1"/>
</dbReference>
<dbReference type="NCBIfam" id="TIGR00254">
    <property type="entry name" value="GGDEF"/>
    <property type="match status" value="1"/>
</dbReference>
<dbReference type="InterPro" id="IPR003018">
    <property type="entry name" value="GAF"/>
</dbReference>
<dbReference type="SMART" id="SM00052">
    <property type="entry name" value="EAL"/>
    <property type="match status" value="1"/>
</dbReference>
<reference evidence="4" key="1">
    <citation type="submission" date="2017-04" db="EMBL/GenBank/DDBJ databases">
        <authorList>
            <person name="Varghese N."/>
            <person name="Submissions S."/>
        </authorList>
    </citation>
    <scope>NUCLEOTIDE SEQUENCE [LARGE SCALE GENOMIC DNA]</scope>
</reference>
<dbReference type="Gene3D" id="3.20.20.450">
    <property type="entry name" value="EAL domain"/>
    <property type="match status" value="1"/>
</dbReference>
<dbReference type="SUPFAM" id="SSF141868">
    <property type="entry name" value="EAL domain-like"/>
    <property type="match status" value="1"/>
</dbReference>
<dbReference type="AlphaFoldDB" id="A0A1Y6E870"/>
<protein>
    <submittedName>
        <fullName evidence="3">Diguanylate cyclase/phosphodiesterase</fullName>
    </submittedName>
</protein>
<dbReference type="Proteomes" id="UP000194474">
    <property type="component" value="Unassembled WGS sequence"/>
</dbReference>
<name>A0A1Y6E870_9HYPH</name>
<dbReference type="SMART" id="SM00267">
    <property type="entry name" value="GGDEF"/>
    <property type="match status" value="1"/>
</dbReference>
<dbReference type="InterPro" id="IPR001633">
    <property type="entry name" value="EAL_dom"/>
</dbReference>
<dbReference type="CDD" id="cd01948">
    <property type="entry name" value="EAL"/>
    <property type="match status" value="1"/>
</dbReference>
<dbReference type="CDD" id="cd01949">
    <property type="entry name" value="GGDEF"/>
    <property type="match status" value="1"/>
</dbReference>
<evidence type="ECO:0000313" key="3">
    <source>
        <dbReference type="EMBL" id="SMQ58827.1"/>
    </source>
</evidence>
<proteinExistence type="predicted"/>
<dbReference type="Pfam" id="PF13185">
    <property type="entry name" value="GAF_2"/>
    <property type="match status" value="1"/>
</dbReference>
<organism evidence="3 4">
    <name type="scientific">Devosia lucknowensis</name>
    <dbReference type="NCBI Taxonomy" id="1096929"/>
    <lineage>
        <taxon>Bacteria</taxon>
        <taxon>Pseudomonadati</taxon>
        <taxon>Pseudomonadota</taxon>
        <taxon>Alphaproteobacteria</taxon>
        <taxon>Hyphomicrobiales</taxon>
        <taxon>Devosiaceae</taxon>
        <taxon>Devosia</taxon>
    </lineage>
</organism>
<dbReference type="InterPro" id="IPR035919">
    <property type="entry name" value="EAL_sf"/>
</dbReference>
<dbReference type="GO" id="GO:0071111">
    <property type="term" value="F:cyclic-guanylate-specific phosphodiesterase activity"/>
    <property type="evidence" value="ECO:0007669"/>
    <property type="project" value="InterPro"/>
</dbReference>
<feature type="domain" description="EAL" evidence="1">
    <location>
        <begin position="346"/>
        <end position="601"/>
    </location>
</feature>